<feature type="transmembrane region" description="Helical" evidence="6">
    <location>
        <begin position="38"/>
        <end position="56"/>
    </location>
</feature>
<feature type="domain" description="EamA" evidence="7">
    <location>
        <begin position="154"/>
        <end position="288"/>
    </location>
</feature>
<protein>
    <submittedName>
        <fullName evidence="8">DMT family transporter</fullName>
    </submittedName>
</protein>
<feature type="transmembrane region" description="Helical" evidence="6">
    <location>
        <begin position="90"/>
        <end position="115"/>
    </location>
</feature>
<dbReference type="InterPro" id="IPR051258">
    <property type="entry name" value="Diverse_Substrate_Transporter"/>
</dbReference>
<evidence type="ECO:0000256" key="5">
    <source>
        <dbReference type="ARBA" id="ARBA00023136"/>
    </source>
</evidence>
<feature type="transmembrane region" description="Helical" evidence="6">
    <location>
        <begin position="274"/>
        <end position="290"/>
    </location>
</feature>
<feature type="domain" description="EamA" evidence="7">
    <location>
        <begin position="11"/>
        <end position="142"/>
    </location>
</feature>
<evidence type="ECO:0000256" key="2">
    <source>
        <dbReference type="ARBA" id="ARBA00022475"/>
    </source>
</evidence>
<dbReference type="RefSeq" id="WP_118458314.1">
    <property type="nucleotide sequence ID" value="NZ_JACOOK010000001.1"/>
</dbReference>
<dbReference type="Pfam" id="PF00892">
    <property type="entry name" value="EamA"/>
    <property type="match status" value="2"/>
</dbReference>
<feature type="transmembrane region" description="Helical" evidence="6">
    <location>
        <begin position="7"/>
        <end position="26"/>
    </location>
</feature>
<comment type="subcellular location">
    <subcellularLocation>
        <location evidence="1">Cell membrane</location>
        <topology evidence="1">Multi-pass membrane protein</topology>
    </subcellularLocation>
</comment>
<keyword evidence="3 6" id="KW-0812">Transmembrane</keyword>
<dbReference type="InterPro" id="IPR037185">
    <property type="entry name" value="EmrE-like"/>
</dbReference>
<feature type="transmembrane region" description="Helical" evidence="6">
    <location>
        <begin position="218"/>
        <end position="240"/>
    </location>
</feature>
<keyword evidence="4 6" id="KW-1133">Transmembrane helix</keyword>
<keyword evidence="2" id="KW-1003">Cell membrane</keyword>
<feature type="transmembrane region" description="Helical" evidence="6">
    <location>
        <begin position="68"/>
        <end position="84"/>
    </location>
</feature>
<gene>
    <name evidence="8" type="ORF">H8S08_01165</name>
</gene>
<dbReference type="InterPro" id="IPR000620">
    <property type="entry name" value="EamA_dom"/>
</dbReference>
<sequence>MRERGAGFYHGLAIAAVVIWGTTFVSTKVLLTEGLSPAAIMFLRFLIAYAVLRTVCPRNERPVRFKDELMFAAAGITGGSMYFLTENMALQITLVSNVALLLTTSPIMTVLLSRLFFRRTEPFGRPVVLGMLVALAGVALVVYNGNFILQIRPWGDLLTLTAALMWAFYNIVLKKIDRRYTTLEITRKVFFYGLATLLPVFFFTPLRLDAELLLRPAVWGNLLFLGLVASLFCFVIWNMAVKRLGTVRTNNYIYFVPLVALASSALVLHETVTVVALAGAVLILGGVYAAEKGGGTKPKNDAYDE</sequence>
<evidence type="ECO:0000256" key="4">
    <source>
        <dbReference type="ARBA" id="ARBA00022989"/>
    </source>
</evidence>
<feature type="transmembrane region" description="Helical" evidence="6">
    <location>
        <begin position="252"/>
        <end position="268"/>
    </location>
</feature>
<dbReference type="EMBL" id="JACOOK010000001">
    <property type="protein sequence ID" value="MBC5615629.1"/>
    <property type="molecule type" value="Genomic_DNA"/>
</dbReference>
<feature type="transmembrane region" description="Helical" evidence="6">
    <location>
        <begin position="127"/>
        <end position="145"/>
    </location>
</feature>
<evidence type="ECO:0000313" key="9">
    <source>
        <dbReference type="Proteomes" id="UP000636891"/>
    </source>
</evidence>
<dbReference type="SUPFAM" id="SSF103481">
    <property type="entry name" value="Multidrug resistance efflux transporter EmrE"/>
    <property type="match status" value="2"/>
</dbReference>
<dbReference type="Proteomes" id="UP000636891">
    <property type="component" value="Unassembled WGS sequence"/>
</dbReference>
<keyword evidence="5 6" id="KW-0472">Membrane</keyword>
<reference evidence="8 9" key="1">
    <citation type="submission" date="2020-08" db="EMBL/GenBank/DDBJ databases">
        <title>Genome public.</title>
        <authorList>
            <person name="Liu C."/>
            <person name="Sun Q."/>
        </authorList>
    </citation>
    <scope>NUCLEOTIDE SEQUENCE [LARGE SCALE GENOMIC DNA]</scope>
    <source>
        <strain evidence="8 9">New-7</strain>
    </source>
</reference>
<dbReference type="PANTHER" id="PTHR42920">
    <property type="entry name" value="OS03G0707200 PROTEIN-RELATED"/>
    <property type="match status" value="1"/>
</dbReference>
<feature type="transmembrane region" description="Helical" evidence="6">
    <location>
        <begin position="189"/>
        <end position="206"/>
    </location>
</feature>
<evidence type="ECO:0000256" key="1">
    <source>
        <dbReference type="ARBA" id="ARBA00004651"/>
    </source>
</evidence>
<evidence type="ECO:0000259" key="7">
    <source>
        <dbReference type="Pfam" id="PF00892"/>
    </source>
</evidence>
<accession>A0ABR7CIZ5</accession>
<keyword evidence="9" id="KW-1185">Reference proteome</keyword>
<name>A0ABR7CIZ5_9BACT</name>
<proteinExistence type="predicted"/>
<dbReference type="PANTHER" id="PTHR42920:SF11">
    <property type="entry name" value="INNER MEMBRANE PROTEIN YTFF"/>
    <property type="match status" value="1"/>
</dbReference>
<organism evidence="8 9">
    <name type="scientific">Alistipes hominis</name>
    <dbReference type="NCBI Taxonomy" id="2763015"/>
    <lineage>
        <taxon>Bacteria</taxon>
        <taxon>Pseudomonadati</taxon>
        <taxon>Bacteroidota</taxon>
        <taxon>Bacteroidia</taxon>
        <taxon>Bacteroidales</taxon>
        <taxon>Rikenellaceae</taxon>
        <taxon>Alistipes</taxon>
    </lineage>
</organism>
<comment type="caution">
    <text evidence="8">The sequence shown here is derived from an EMBL/GenBank/DDBJ whole genome shotgun (WGS) entry which is preliminary data.</text>
</comment>
<evidence type="ECO:0000313" key="8">
    <source>
        <dbReference type="EMBL" id="MBC5615629.1"/>
    </source>
</evidence>
<evidence type="ECO:0000256" key="6">
    <source>
        <dbReference type="SAM" id="Phobius"/>
    </source>
</evidence>
<evidence type="ECO:0000256" key="3">
    <source>
        <dbReference type="ARBA" id="ARBA00022692"/>
    </source>
</evidence>
<feature type="transmembrane region" description="Helical" evidence="6">
    <location>
        <begin position="151"/>
        <end position="169"/>
    </location>
</feature>